<accession>A0ABS0K850</accession>
<dbReference type="EMBL" id="JADOTY010000001">
    <property type="protein sequence ID" value="MBG6104760.1"/>
    <property type="molecule type" value="Genomic_DNA"/>
</dbReference>
<sequence>MAKGGWRNPRTAMGYVRPGASAVAEVTELLDITPPRRS</sequence>
<proteinExistence type="predicted"/>
<name>A0ABS0K850_9ACTN</name>
<organism evidence="1 2">
    <name type="scientific">Micromonospora vinacea</name>
    <dbReference type="NCBI Taxonomy" id="709878"/>
    <lineage>
        <taxon>Bacteria</taxon>
        <taxon>Bacillati</taxon>
        <taxon>Actinomycetota</taxon>
        <taxon>Actinomycetes</taxon>
        <taxon>Micromonosporales</taxon>
        <taxon>Micromonosporaceae</taxon>
        <taxon>Micromonospora</taxon>
    </lineage>
</organism>
<evidence type="ECO:0000313" key="2">
    <source>
        <dbReference type="Proteomes" id="UP000631791"/>
    </source>
</evidence>
<gene>
    <name evidence="1" type="ORF">IW249_005174</name>
</gene>
<comment type="caution">
    <text evidence="1">The sequence shown here is derived from an EMBL/GenBank/DDBJ whole genome shotgun (WGS) entry which is preliminary data.</text>
</comment>
<keyword evidence="2" id="KW-1185">Reference proteome</keyword>
<dbReference type="Proteomes" id="UP000631791">
    <property type="component" value="Unassembled WGS sequence"/>
</dbReference>
<reference evidence="1 2" key="1">
    <citation type="submission" date="2020-11" db="EMBL/GenBank/DDBJ databases">
        <title>Sequencing the genomes of 1000 actinobacteria strains.</title>
        <authorList>
            <person name="Klenk H.-P."/>
        </authorList>
    </citation>
    <scope>NUCLEOTIDE SEQUENCE [LARGE SCALE GENOMIC DNA]</scope>
    <source>
        <strain evidence="1 2">DSM 101695</strain>
    </source>
</reference>
<evidence type="ECO:0000313" key="1">
    <source>
        <dbReference type="EMBL" id="MBG6104760.1"/>
    </source>
</evidence>
<protein>
    <submittedName>
        <fullName evidence="1">Uncharacterized protein</fullName>
    </submittedName>
</protein>